<dbReference type="InterPro" id="IPR011990">
    <property type="entry name" value="TPR-like_helical_dom_sf"/>
</dbReference>
<keyword evidence="3 4" id="KW-0653">Protein transport</keyword>
<dbReference type="PANTHER" id="PTHR13768">
    <property type="entry name" value="SOLUBLE NSF ATTACHMENT PROTEIN SNAP"/>
    <property type="match status" value="1"/>
</dbReference>
<dbReference type="PANTHER" id="PTHR13768:SF8">
    <property type="entry name" value="ALPHA-SOLUBLE NSF ATTACHMENT PROTEIN"/>
    <property type="match status" value="1"/>
</dbReference>
<comment type="subcellular location">
    <subcellularLocation>
        <location evidence="4">Membrane</location>
        <topology evidence="4">Peripheral membrane protein</topology>
    </subcellularLocation>
</comment>
<keyword evidence="4" id="KW-0472">Membrane</keyword>
<dbReference type="Gene3D" id="1.25.40.10">
    <property type="entry name" value="Tetratricopeptide repeat domain"/>
    <property type="match status" value="1"/>
</dbReference>
<dbReference type="InterPro" id="IPR000744">
    <property type="entry name" value="NSF_attach"/>
</dbReference>
<sequence length="336" mass="36680">MADLVKKAEEKLKGGFLSFLTGGPKYDEASELYQQAANQFKLQKAWQEAANCFAQCAHCAHESGSSSDEANHLKEAGNVMKKVSTAQAVEYFEKAIGIYSAGGRFQESGKLLMSIAELHEAERLQPKQVKDFYKRASEMFELDDHGKSNFTKCNLKVAEYAAKDGELDEAIRIFEFEGEKALQNQLLQYGAKDHFLRAGILHLCGGDSVTVNLAVERYRSLDPRFEGSREGDLLAGLAEAFENQERGSPRSGRPCSELRHGRPRPGLPPVAEAEDGGEGPQRGLTGGPRAGRSSPPRASAWPCEGGHAALSPRFLVKVKDLMSKDSANTVESVDLS</sequence>
<evidence type="ECO:0000313" key="6">
    <source>
        <dbReference type="EMBL" id="CAK0826081.1"/>
    </source>
</evidence>
<gene>
    <name evidence="6" type="ORF">PCOR1329_LOCUS26040</name>
</gene>
<name>A0ABN9S4Z8_9DINO</name>
<evidence type="ECO:0000256" key="5">
    <source>
        <dbReference type="SAM" id="MobiDB-lite"/>
    </source>
</evidence>
<dbReference type="EMBL" id="CAUYUJ010009191">
    <property type="protein sequence ID" value="CAK0826081.1"/>
    <property type="molecule type" value="Genomic_DNA"/>
</dbReference>
<comment type="function">
    <text evidence="4">Required for vesicular transport between the endoplasmic reticulum and the Golgi apparatus.</text>
</comment>
<protein>
    <recommendedName>
        <fullName evidence="8">Alpha-soluble NSF attachment protein</fullName>
    </recommendedName>
</protein>
<evidence type="ECO:0000313" key="7">
    <source>
        <dbReference type="Proteomes" id="UP001189429"/>
    </source>
</evidence>
<comment type="similarity">
    <text evidence="1 4">Belongs to the SNAP family.</text>
</comment>
<dbReference type="CDD" id="cd15832">
    <property type="entry name" value="SNAP"/>
    <property type="match status" value="1"/>
</dbReference>
<comment type="caution">
    <text evidence="6">The sequence shown here is derived from an EMBL/GenBank/DDBJ whole genome shotgun (WGS) entry which is preliminary data.</text>
</comment>
<evidence type="ECO:0000256" key="1">
    <source>
        <dbReference type="ARBA" id="ARBA00010050"/>
    </source>
</evidence>
<keyword evidence="2 4" id="KW-0813">Transport</keyword>
<proteinExistence type="inferred from homology"/>
<keyword evidence="7" id="KW-1185">Reference proteome</keyword>
<evidence type="ECO:0008006" key="8">
    <source>
        <dbReference type="Google" id="ProtNLM"/>
    </source>
</evidence>
<feature type="compositionally biased region" description="Gly residues" evidence="5">
    <location>
        <begin position="278"/>
        <end position="289"/>
    </location>
</feature>
<reference evidence="6" key="1">
    <citation type="submission" date="2023-10" db="EMBL/GenBank/DDBJ databases">
        <authorList>
            <person name="Chen Y."/>
            <person name="Shah S."/>
            <person name="Dougan E. K."/>
            <person name="Thang M."/>
            <person name="Chan C."/>
        </authorList>
    </citation>
    <scope>NUCLEOTIDE SEQUENCE [LARGE SCALE GENOMIC DNA]</scope>
</reference>
<dbReference type="PRINTS" id="PR00448">
    <property type="entry name" value="NSFATTACHMNT"/>
</dbReference>
<organism evidence="6 7">
    <name type="scientific">Prorocentrum cordatum</name>
    <dbReference type="NCBI Taxonomy" id="2364126"/>
    <lineage>
        <taxon>Eukaryota</taxon>
        <taxon>Sar</taxon>
        <taxon>Alveolata</taxon>
        <taxon>Dinophyceae</taxon>
        <taxon>Prorocentrales</taxon>
        <taxon>Prorocentraceae</taxon>
        <taxon>Prorocentrum</taxon>
    </lineage>
</organism>
<evidence type="ECO:0000256" key="3">
    <source>
        <dbReference type="ARBA" id="ARBA00022927"/>
    </source>
</evidence>
<keyword evidence="4" id="KW-0931">ER-Golgi transport</keyword>
<dbReference type="SUPFAM" id="SSF48452">
    <property type="entry name" value="TPR-like"/>
    <property type="match status" value="1"/>
</dbReference>
<accession>A0ABN9S4Z8</accession>
<evidence type="ECO:0000256" key="4">
    <source>
        <dbReference type="RuleBase" id="RU367013"/>
    </source>
</evidence>
<dbReference type="Proteomes" id="UP001189429">
    <property type="component" value="Unassembled WGS sequence"/>
</dbReference>
<evidence type="ECO:0000256" key="2">
    <source>
        <dbReference type="ARBA" id="ARBA00022448"/>
    </source>
</evidence>
<dbReference type="Pfam" id="PF14938">
    <property type="entry name" value="SNAP"/>
    <property type="match status" value="1"/>
</dbReference>
<feature type="region of interest" description="Disordered" evidence="5">
    <location>
        <begin position="240"/>
        <end position="305"/>
    </location>
</feature>